<reference evidence="4 5" key="1">
    <citation type="submission" date="2016-10" db="EMBL/GenBank/DDBJ databases">
        <authorList>
            <person name="de Groot N.N."/>
        </authorList>
    </citation>
    <scope>NUCLEOTIDE SEQUENCE [LARGE SCALE GENOMIC DNA]</scope>
    <source>
        <strain evidence="4 5">DSM 26915</strain>
    </source>
</reference>
<feature type="domain" description="Peptidoglycan binding-like" evidence="3">
    <location>
        <begin position="289"/>
        <end position="344"/>
    </location>
</feature>
<evidence type="ECO:0000256" key="2">
    <source>
        <dbReference type="SAM" id="SignalP"/>
    </source>
</evidence>
<organism evidence="4 5">
    <name type="scientific">Thalassococcus halodurans</name>
    <dbReference type="NCBI Taxonomy" id="373675"/>
    <lineage>
        <taxon>Bacteria</taxon>
        <taxon>Pseudomonadati</taxon>
        <taxon>Pseudomonadota</taxon>
        <taxon>Alphaproteobacteria</taxon>
        <taxon>Rhodobacterales</taxon>
        <taxon>Roseobacteraceae</taxon>
        <taxon>Thalassococcus</taxon>
    </lineage>
</organism>
<feature type="signal peptide" evidence="2">
    <location>
        <begin position="1"/>
        <end position="19"/>
    </location>
</feature>
<feature type="chain" id="PRO_5009285868" evidence="2">
    <location>
        <begin position="20"/>
        <end position="546"/>
    </location>
</feature>
<dbReference type="OrthoDB" id="8092964at2"/>
<dbReference type="EMBL" id="FNUZ01000001">
    <property type="protein sequence ID" value="SEF71229.1"/>
    <property type="molecule type" value="Genomic_DNA"/>
</dbReference>
<accession>A0A1H5U8C6</accession>
<evidence type="ECO:0000256" key="1">
    <source>
        <dbReference type="SAM" id="Coils"/>
    </source>
</evidence>
<evidence type="ECO:0000313" key="5">
    <source>
        <dbReference type="Proteomes" id="UP000236752"/>
    </source>
</evidence>
<protein>
    <submittedName>
        <fullName evidence="4">Putative peptidoglycan binding domain-containing protein</fullName>
    </submittedName>
</protein>
<keyword evidence="1" id="KW-0175">Coiled coil</keyword>
<feature type="coiled-coil region" evidence="1">
    <location>
        <begin position="338"/>
        <end position="372"/>
    </location>
</feature>
<dbReference type="Gene3D" id="1.10.101.10">
    <property type="entry name" value="PGBD-like superfamily/PGBD"/>
    <property type="match status" value="2"/>
</dbReference>
<dbReference type="Proteomes" id="UP000236752">
    <property type="component" value="Unassembled WGS sequence"/>
</dbReference>
<sequence length="546" mass="60063">MRKTILSAAALLWGTTAIAETDMLIVGNAGSSVMDRFRSGQSVEDLTDQYSAFGQVVSVKDAEADDMSRAALRFLTQSDSETDMSAVMLTGRFVTTGGETYLLPSTVSSNVDITVALTEGLPLSPLLAELAQHPGQALLMIGSEDFELQNTRLLTVGIGTPDLPQGVTMVTGTPTDIAGFAASLPRRSVVRLADSSDLSLRGYVPSDLTFFEEERETPEPQVIEVTSTDADEALWAKVSARSDLQGYEDYLSAFPNGLYADQARAQIEEIKAEPMRAERLAEEALNLSRDQRREIQRDLTLLEYEPRGIDGIFGPGSRAAIRRWQEANAFEVTSYLTREQITRLGAQADRRAAELEEEARQRQAEQERQDRAYWQETGALGDAAGFRAYLSRYPDGVYAEVAQERLAAIEAEAREQAAAQDRAAWDTAANADTIEAYQDYLRAFPQGAFADEAEARIEALQIPSDERRAIAQAEAQEAALNLPQSARRLAEARLKELGLKPGSVDGTFDDKTRRAIRRYQEARNITVTGYLDQQTVVRLLAGSLLR</sequence>
<dbReference type="InterPro" id="IPR036365">
    <property type="entry name" value="PGBD-like_sf"/>
</dbReference>
<dbReference type="InterPro" id="IPR002477">
    <property type="entry name" value="Peptidoglycan-bd-like"/>
</dbReference>
<feature type="domain" description="Peptidoglycan binding-like" evidence="3">
    <location>
        <begin position="485"/>
        <end position="539"/>
    </location>
</feature>
<dbReference type="Pfam" id="PF01471">
    <property type="entry name" value="PG_binding_1"/>
    <property type="match status" value="2"/>
</dbReference>
<dbReference type="InterPro" id="IPR036366">
    <property type="entry name" value="PGBDSf"/>
</dbReference>
<dbReference type="SUPFAM" id="SSF47090">
    <property type="entry name" value="PGBD-like"/>
    <property type="match status" value="2"/>
</dbReference>
<gene>
    <name evidence="4" type="ORF">SAMN04488045_0900</name>
</gene>
<dbReference type="RefSeq" id="WP_103909239.1">
    <property type="nucleotide sequence ID" value="NZ_FNUZ01000001.1"/>
</dbReference>
<evidence type="ECO:0000259" key="3">
    <source>
        <dbReference type="Pfam" id="PF01471"/>
    </source>
</evidence>
<name>A0A1H5U8C6_9RHOB</name>
<keyword evidence="5" id="KW-1185">Reference proteome</keyword>
<evidence type="ECO:0000313" key="4">
    <source>
        <dbReference type="EMBL" id="SEF71229.1"/>
    </source>
</evidence>
<proteinExistence type="predicted"/>
<keyword evidence="2" id="KW-0732">Signal</keyword>
<dbReference type="AlphaFoldDB" id="A0A1H5U8C6"/>